<name>A0A1B6K6K9_9HEMI</name>
<gene>
    <name evidence="2" type="ORF">g.25051</name>
</gene>
<evidence type="ECO:0000313" key="2">
    <source>
        <dbReference type="EMBL" id="JAT06814.1"/>
    </source>
</evidence>
<protein>
    <submittedName>
        <fullName evidence="2">Uncharacterized protein</fullName>
    </submittedName>
</protein>
<dbReference type="EMBL" id="GECU01000893">
    <property type="protein sequence ID" value="JAT06814.1"/>
    <property type="molecule type" value="Transcribed_RNA"/>
</dbReference>
<feature type="compositionally biased region" description="Low complexity" evidence="1">
    <location>
        <begin position="133"/>
        <end position="143"/>
    </location>
</feature>
<reference evidence="2" key="1">
    <citation type="submission" date="2015-11" db="EMBL/GenBank/DDBJ databases">
        <title>De novo transcriptome assembly of four potential Pierce s Disease insect vectors from Arizona vineyards.</title>
        <authorList>
            <person name="Tassone E.E."/>
        </authorList>
    </citation>
    <scope>NUCLEOTIDE SEQUENCE</scope>
</reference>
<evidence type="ECO:0000256" key="1">
    <source>
        <dbReference type="SAM" id="MobiDB-lite"/>
    </source>
</evidence>
<proteinExistence type="predicted"/>
<feature type="region of interest" description="Disordered" evidence="1">
    <location>
        <begin position="83"/>
        <end position="149"/>
    </location>
</feature>
<feature type="region of interest" description="Disordered" evidence="1">
    <location>
        <begin position="189"/>
        <end position="232"/>
    </location>
</feature>
<feature type="compositionally biased region" description="Basic and acidic residues" evidence="1">
    <location>
        <begin position="189"/>
        <end position="208"/>
    </location>
</feature>
<dbReference type="AlphaFoldDB" id="A0A1B6K6K9"/>
<feature type="compositionally biased region" description="Low complexity" evidence="1">
    <location>
        <begin position="107"/>
        <end position="121"/>
    </location>
</feature>
<feature type="non-terminal residue" evidence="2">
    <location>
        <position position="1"/>
    </location>
</feature>
<accession>A0A1B6K6K9</accession>
<feature type="non-terminal residue" evidence="2">
    <location>
        <position position="232"/>
    </location>
</feature>
<organism evidence="2">
    <name type="scientific">Homalodisca liturata</name>
    <dbReference type="NCBI Taxonomy" id="320908"/>
    <lineage>
        <taxon>Eukaryota</taxon>
        <taxon>Metazoa</taxon>
        <taxon>Ecdysozoa</taxon>
        <taxon>Arthropoda</taxon>
        <taxon>Hexapoda</taxon>
        <taxon>Insecta</taxon>
        <taxon>Pterygota</taxon>
        <taxon>Neoptera</taxon>
        <taxon>Paraneoptera</taxon>
        <taxon>Hemiptera</taxon>
        <taxon>Auchenorrhyncha</taxon>
        <taxon>Membracoidea</taxon>
        <taxon>Cicadellidae</taxon>
        <taxon>Cicadellinae</taxon>
        <taxon>Proconiini</taxon>
        <taxon>Homalodisca</taxon>
    </lineage>
</organism>
<sequence length="232" mass="25718">DQAAGRVGLSLSRSDTHFLNRFSEPNMIIDPNVPVWLSIVCGISNNNEAIRQDNLSRVCQAMGRDYGAINFIDYGDEEDNNGLYNPDDWVIPEPVSPLSDTSEDIPTNSTSASDATSTQTNEVTPLRRDSENKSNSSVSSGHSPTKSQSALYHNNTAMERDELENTPSSSLSSNCQGVRHINSTSVFHEEHMSTRTDEVHPMRRDGKENTTISQMSNRSRDIPTISTLDFHQ</sequence>